<dbReference type="PANTHER" id="PTHR35841:SF1">
    <property type="entry name" value="PHOSPHONATES-BINDING PERIPLASMIC PROTEIN"/>
    <property type="match status" value="1"/>
</dbReference>
<dbReference type="Gene3D" id="3.40.190.10">
    <property type="entry name" value="Periplasmic binding protein-like II"/>
    <property type="match status" value="2"/>
</dbReference>
<evidence type="ECO:0000313" key="1">
    <source>
        <dbReference type="EMBL" id="VAW40986.1"/>
    </source>
</evidence>
<sequence>MRYIAIIICSFLLLTSCSSAPGHSPSKIKKTANSQPSAKLPTYKIGYMICNSRKETNARFKPLTAYLGKKLGVNLEMEAIDTTNFSKRVDDLDFTHTNSLLYIIMHRYNGIRVLATEKKDSLGSMSQGVIITLKNSHIKRIEDLKGKTMIFGPTLAPTGFMSQIDILQRHGINPDKDLAFYTVPKGSDKHEKVAYAVLFQRYDAGALPLADVQRMIAENKISKNDFRILARGEIIPYCNFAVTQRVSAAFAKKFKEALIGINKKTTVAYDGEVVKVLKQAKDDGYEAATDAEFNVVRAMAKRTNMPPYQKY</sequence>
<organism evidence="1">
    <name type="scientific">hydrothermal vent metagenome</name>
    <dbReference type="NCBI Taxonomy" id="652676"/>
    <lineage>
        <taxon>unclassified sequences</taxon>
        <taxon>metagenomes</taxon>
        <taxon>ecological metagenomes</taxon>
    </lineage>
</organism>
<dbReference type="PANTHER" id="PTHR35841">
    <property type="entry name" value="PHOSPHONATES-BINDING PERIPLASMIC PROTEIN"/>
    <property type="match status" value="1"/>
</dbReference>
<dbReference type="AlphaFoldDB" id="A0A3B0W8V1"/>
<name>A0A3B0W8V1_9ZZZZ</name>
<gene>
    <name evidence="1" type="ORF">MNBD_DELTA03-1262</name>
</gene>
<protein>
    <recommendedName>
        <fullName evidence="2">ABC transporter, substrate-binding protein (Cluster 12, methionine/phosphonates)</fullName>
    </recommendedName>
</protein>
<proteinExistence type="predicted"/>
<evidence type="ECO:0008006" key="2">
    <source>
        <dbReference type="Google" id="ProtNLM"/>
    </source>
</evidence>
<accession>A0A3B0W8V1</accession>
<reference evidence="1" key="1">
    <citation type="submission" date="2018-06" db="EMBL/GenBank/DDBJ databases">
        <authorList>
            <person name="Zhirakovskaya E."/>
        </authorList>
    </citation>
    <scope>NUCLEOTIDE SEQUENCE</scope>
</reference>
<dbReference type="EMBL" id="UOEX01000362">
    <property type="protein sequence ID" value="VAW40986.1"/>
    <property type="molecule type" value="Genomic_DNA"/>
</dbReference>
<dbReference type="PROSITE" id="PS51257">
    <property type="entry name" value="PROKAR_LIPOPROTEIN"/>
    <property type="match status" value="1"/>
</dbReference>
<dbReference type="SUPFAM" id="SSF53850">
    <property type="entry name" value="Periplasmic binding protein-like II"/>
    <property type="match status" value="1"/>
</dbReference>
<dbReference type="Pfam" id="PF12974">
    <property type="entry name" value="Phosphonate-bd"/>
    <property type="match status" value="1"/>
</dbReference>